<evidence type="ECO:0000256" key="1">
    <source>
        <dbReference type="ARBA" id="ARBA00022771"/>
    </source>
</evidence>
<feature type="compositionally biased region" description="Basic and acidic residues" evidence="4">
    <location>
        <begin position="210"/>
        <end position="221"/>
    </location>
</feature>
<dbReference type="InterPro" id="IPR051728">
    <property type="entry name" value="RING-FYVE_E3_ubiquitin-ligase"/>
</dbReference>
<protein>
    <recommendedName>
        <fullName evidence="5">RING-type domain-containing protein</fullName>
    </recommendedName>
</protein>
<dbReference type="PROSITE" id="PS50089">
    <property type="entry name" value="ZF_RING_2"/>
    <property type="match status" value="1"/>
</dbReference>
<dbReference type="PANTHER" id="PTHR14879">
    <property type="entry name" value="CASPASE REGULATOR, RING FINGER DOMAIN-CONTAINING"/>
    <property type="match status" value="1"/>
</dbReference>
<evidence type="ECO:0000256" key="3">
    <source>
        <dbReference type="PROSITE-ProRule" id="PRU00175"/>
    </source>
</evidence>
<dbReference type="InterPro" id="IPR055111">
    <property type="entry name" value="RNF34_RFFL_HeH"/>
</dbReference>
<dbReference type="Gene3D" id="1.10.720.30">
    <property type="entry name" value="SAP domain"/>
    <property type="match status" value="1"/>
</dbReference>
<proteinExistence type="predicted"/>
<dbReference type="Pfam" id="PF22968">
    <property type="entry name" value="RNF34L-like_3rd"/>
    <property type="match status" value="1"/>
</dbReference>
<dbReference type="AlphaFoldDB" id="A0ABD2QDQ5"/>
<dbReference type="SMART" id="SM00184">
    <property type="entry name" value="RING"/>
    <property type="match status" value="1"/>
</dbReference>
<feature type="region of interest" description="Disordered" evidence="4">
    <location>
        <begin position="195"/>
        <end position="221"/>
    </location>
</feature>
<dbReference type="InterPro" id="IPR036361">
    <property type="entry name" value="SAP_dom_sf"/>
</dbReference>
<evidence type="ECO:0000256" key="2">
    <source>
        <dbReference type="ARBA" id="ARBA00022833"/>
    </source>
</evidence>
<dbReference type="Proteomes" id="UP001626550">
    <property type="component" value="Unassembled WGS sequence"/>
</dbReference>
<dbReference type="PANTHER" id="PTHR14879:SF15">
    <property type="entry name" value="E3 UBIQUITIN-PROTEIN LIGASE RIFIFYLIN-LIKE PROTEIN"/>
    <property type="match status" value="1"/>
</dbReference>
<dbReference type="FunFam" id="3.30.40.10:FF:000110">
    <property type="entry name" value="E3 ubiquitin-protein ligase RNF34 isoform X1"/>
    <property type="match status" value="1"/>
</dbReference>
<feature type="domain" description="RING-type" evidence="5">
    <location>
        <begin position="225"/>
        <end position="260"/>
    </location>
</feature>
<reference evidence="6 7" key="1">
    <citation type="submission" date="2024-11" db="EMBL/GenBank/DDBJ databases">
        <title>Adaptive evolution of stress response genes in parasites aligns with host niche diversity.</title>
        <authorList>
            <person name="Hahn C."/>
            <person name="Resl P."/>
        </authorList>
    </citation>
    <scope>NUCLEOTIDE SEQUENCE [LARGE SCALE GENOMIC DNA]</scope>
    <source>
        <strain evidence="6">EGGRZ-B1_66</strain>
        <tissue evidence="6">Body</tissue>
    </source>
</reference>
<name>A0ABD2QDQ5_9PLAT</name>
<sequence length="272" mass="30879">MCFCCKYCGIPGKEPSRDELLNEKSADLLWILKHNDLNTVGLVEKEAIVQEIIDQYNRHPRTRQYCGQNANQETRRSNARTANFANNRRSHSPTTIATSSVYEQPYIPPPSYDTHMRNNAEASVITEIPQQPKTDRVDLREIKNREEIESLSVKQMKIILAVNLVNYSGCFERADLIDRVNKLWDAHQEEVRMSENAADISEAEDDGHAEDEPNSDKKDRDSDLCKICFAHPANTAFLNCGHMVACVACASGLSECPICRSFIVRSVRIFRS</sequence>
<evidence type="ECO:0000313" key="6">
    <source>
        <dbReference type="EMBL" id="KAL3317672.1"/>
    </source>
</evidence>
<keyword evidence="2" id="KW-0862">Zinc</keyword>
<dbReference type="SUPFAM" id="SSF57850">
    <property type="entry name" value="RING/U-box"/>
    <property type="match status" value="1"/>
</dbReference>
<dbReference type="Pfam" id="PF13920">
    <property type="entry name" value="zf-C3HC4_3"/>
    <property type="match status" value="1"/>
</dbReference>
<evidence type="ECO:0000256" key="4">
    <source>
        <dbReference type="SAM" id="MobiDB-lite"/>
    </source>
</evidence>
<dbReference type="SUPFAM" id="SSF68906">
    <property type="entry name" value="SAP domain"/>
    <property type="match status" value="1"/>
</dbReference>
<gene>
    <name evidence="6" type="ORF">Ciccas_003667</name>
</gene>
<comment type="caution">
    <text evidence="6">The sequence shown here is derived from an EMBL/GenBank/DDBJ whole genome shotgun (WGS) entry which is preliminary data.</text>
</comment>
<dbReference type="Gene3D" id="3.30.40.10">
    <property type="entry name" value="Zinc/RING finger domain, C3HC4 (zinc finger)"/>
    <property type="match status" value="1"/>
</dbReference>
<keyword evidence="7" id="KW-1185">Reference proteome</keyword>
<dbReference type="EMBL" id="JBJKFK010000346">
    <property type="protein sequence ID" value="KAL3317672.1"/>
    <property type="molecule type" value="Genomic_DNA"/>
</dbReference>
<keyword evidence="1 3" id="KW-0479">Metal-binding</keyword>
<evidence type="ECO:0000259" key="5">
    <source>
        <dbReference type="PROSITE" id="PS50089"/>
    </source>
</evidence>
<keyword evidence="1 3" id="KW-0863">Zinc-finger</keyword>
<accession>A0ABD2QDQ5</accession>
<dbReference type="InterPro" id="IPR013083">
    <property type="entry name" value="Znf_RING/FYVE/PHD"/>
</dbReference>
<dbReference type="InterPro" id="IPR001841">
    <property type="entry name" value="Znf_RING"/>
</dbReference>
<dbReference type="GO" id="GO:0008270">
    <property type="term" value="F:zinc ion binding"/>
    <property type="evidence" value="ECO:0007669"/>
    <property type="project" value="UniProtKB-KW"/>
</dbReference>
<evidence type="ECO:0000313" key="7">
    <source>
        <dbReference type="Proteomes" id="UP001626550"/>
    </source>
</evidence>
<organism evidence="6 7">
    <name type="scientific">Cichlidogyrus casuarinus</name>
    <dbReference type="NCBI Taxonomy" id="1844966"/>
    <lineage>
        <taxon>Eukaryota</taxon>
        <taxon>Metazoa</taxon>
        <taxon>Spiralia</taxon>
        <taxon>Lophotrochozoa</taxon>
        <taxon>Platyhelminthes</taxon>
        <taxon>Monogenea</taxon>
        <taxon>Monopisthocotylea</taxon>
        <taxon>Dactylogyridea</taxon>
        <taxon>Ancyrocephalidae</taxon>
        <taxon>Cichlidogyrus</taxon>
    </lineage>
</organism>
<feature type="region of interest" description="Disordered" evidence="4">
    <location>
        <begin position="68"/>
        <end position="100"/>
    </location>
</feature>